<dbReference type="EMBL" id="AP021861">
    <property type="protein sequence ID" value="BBO31037.1"/>
    <property type="molecule type" value="Genomic_DNA"/>
</dbReference>
<sequence length="113" mass="12357">MELGLKFGNQLSVRSAMTWLRSNLPVTAASRIAVQISPELWESTRRKLGKSSAGKNGLRDYVQTRAAQLAQVKVDEMVRSKSSLSGRAANKLILKAANAATKMTLEKAAHYLN</sequence>
<evidence type="ECO:0000313" key="2">
    <source>
        <dbReference type="Proteomes" id="UP000326837"/>
    </source>
</evidence>
<accession>A0A5K7X5E7</accession>
<proteinExistence type="predicted"/>
<dbReference type="AlphaFoldDB" id="A0A5K7X5E7"/>
<gene>
    <name evidence="1" type="ORF">PLANPX_0649</name>
</gene>
<keyword evidence="2" id="KW-1185">Reference proteome</keyword>
<protein>
    <submittedName>
        <fullName evidence="1">Uncharacterized protein</fullName>
    </submittedName>
</protein>
<evidence type="ECO:0000313" key="1">
    <source>
        <dbReference type="EMBL" id="BBO31037.1"/>
    </source>
</evidence>
<name>A0A5K7X5E7_9BACT</name>
<organism evidence="1 2">
    <name type="scientific">Lacipirellula parvula</name>
    <dbReference type="NCBI Taxonomy" id="2650471"/>
    <lineage>
        <taxon>Bacteria</taxon>
        <taxon>Pseudomonadati</taxon>
        <taxon>Planctomycetota</taxon>
        <taxon>Planctomycetia</taxon>
        <taxon>Pirellulales</taxon>
        <taxon>Lacipirellulaceae</taxon>
        <taxon>Lacipirellula</taxon>
    </lineage>
</organism>
<dbReference type="Proteomes" id="UP000326837">
    <property type="component" value="Chromosome"/>
</dbReference>
<reference evidence="2" key="1">
    <citation type="submission" date="2019-10" db="EMBL/GenBank/DDBJ databases">
        <title>Lacipirellula parvula gen. nov., sp. nov., representing a lineage of planctomycetes widespread in freshwater anoxic habitats, and description of the family Lacipirellulaceae.</title>
        <authorList>
            <person name="Dedysh S.N."/>
            <person name="Kulichevskaya I.S."/>
            <person name="Beletsky A.V."/>
            <person name="Rakitin A.L."/>
            <person name="Mardanov A.V."/>
            <person name="Ivanova A.A."/>
            <person name="Saltykova V.X."/>
            <person name="Rijpstra W.I.C."/>
            <person name="Sinninghe Damste J.S."/>
            <person name="Ravin N.V."/>
        </authorList>
    </citation>
    <scope>NUCLEOTIDE SEQUENCE [LARGE SCALE GENOMIC DNA]</scope>
    <source>
        <strain evidence="2">PX69</strain>
    </source>
</reference>
<dbReference type="KEGG" id="lpav:PLANPX_0649"/>